<proteinExistence type="inferred from homology"/>
<evidence type="ECO:0000313" key="6">
    <source>
        <dbReference type="EMBL" id="ASV76895.1"/>
    </source>
</evidence>
<dbReference type="RefSeq" id="WP_095416572.1">
    <property type="nucleotide sequence ID" value="NZ_CP018477.1"/>
</dbReference>
<gene>
    <name evidence="6" type="ORF">THTE_4294</name>
</gene>
<keyword evidence="7" id="KW-1185">Reference proteome</keyword>
<keyword evidence="6" id="KW-0012">Acyltransferase</keyword>
<comment type="similarity">
    <text evidence="4">Belongs to the class-II pyridoxal-phosphate-dependent aminotransferase family.</text>
</comment>
<dbReference type="EMBL" id="CP018477">
    <property type="protein sequence ID" value="ASV76895.1"/>
    <property type="molecule type" value="Genomic_DNA"/>
</dbReference>
<dbReference type="AlphaFoldDB" id="A0A286RLP4"/>
<feature type="domain" description="Aminotransferase class I/classII large" evidence="5">
    <location>
        <begin position="75"/>
        <end position="416"/>
    </location>
</feature>
<dbReference type="KEGG" id="ttf:THTE_4294"/>
<dbReference type="GO" id="GO:0008710">
    <property type="term" value="F:8-amino-7-oxononanoate synthase activity"/>
    <property type="evidence" value="ECO:0007669"/>
    <property type="project" value="UniProtKB-EC"/>
</dbReference>
<dbReference type="SUPFAM" id="SSF53383">
    <property type="entry name" value="PLP-dependent transferases"/>
    <property type="match status" value="1"/>
</dbReference>
<protein>
    <submittedName>
        <fullName evidence="6">8-amino-7-oxononanoate synthase</fullName>
        <ecNumber evidence="6">2.3.1.47</ecNumber>
    </submittedName>
</protein>
<dbReference type="Proteomes" id="UP000215086">
    <property type="component" value="Chromosome"/>
</dbReference>
<organism evidence="6 7">
    <name type="scientific">Thermogutta terrifontis</name>
    <dbReference type="NCBI Taxonomy" id="1331910"/>
    <lineage>
        <taxon>Bacteria</taxon>
        <taxon>Pseudomonadati</taxon>
        <taxon>Planctomycetota</taxon>
        <taxon>Planctomycetia</taxon>
        <taxon>Pirellulales</taxon>
        <taxon>Thermoguttaceae</taxon>
        <taxon>Thermogutta</taxon>
    </lineage>
</organism>
<keyword evidence="2 6" id="KW-0808">Transferase</keyword>
<comment type="cofactor">
    <cofactor evidence="1 4">
        <name>pyridoxal 5'-phosphate</name>
        <dbReference type="ChEBI" id="CHEBI:597326"/>
    </cofactor>
</comment>
<accession>A0A286RLP4</accession>
<dbReference type="GO" id="GO:0030170">
    <property type="term" value="F:pyridoxal phosphate binding"/>
    <property type="evidence" value="ECO:0007669"/>
    <property type="project" value="InterPro"/>
</dbReference>
<evidence type="ECO:0000313" key="7">
    <source>
        <dbReference type="Proteomes" id="UP000215086"/>
    </source>
</evidence>
<dbReference type="Pfam" id="PF00155">
    <property type="entry name" value="Aminotran_1_2"/>
    <property type="match status" value="1"/>
</dbReference>
<dbReference type="EC" id="2.3.1.47" evidence="6"/>
<dbReference type="InterPro" id="IPR001917">
    <property type="entry name" value="Aminotrans_II_pyridoxalP_BS"/>
</dbReference>
<evidence type="ECO:0000256" key="2">
    <source>
        <dbReference type="ARBA" id="ARBA00022679"/>
    </source>
</evidence>
<name>A0A286RLP4_9BACT</name>
<dbReference type="Gene3D" id="3.90.1150.10">
    <property type="entry name" value="Aspartate Aminotransferase, domain 1"/>
    <property type="match status" value="1"/>
</dbReference>
<dbReference type="InterPro" id="IPR015422">
    <property type="entry name" value="PyrdxlP-dep_Trfase_small"/>
</dbReference>
<evidence type="ECO:0000256" key="3">
    <source>
        <dbReference type="ARBA" id="ARBA00022898"/>
    </source>
</evidence>
<dbReference type="PANTHER" id="PTHR13693">
    <property type="entry name" value="CLASS II AMINOTRANSFERASE/8-AMINO-7-OXONONANOATE SYNTHASE"/>
    <property type="match status" value="1"/>
</dbReference>
<dbReference type="InterPro" id="IPR015421">
    <property type="entry name" value="PyrdxlP-dep_Trfase_major"/>
</dbReference>
<dbReference type="PROSITE" id="PS00599">
    <property type="entry name" value="AA_TRANSFER_CLASS_2"/>
    <property type="match status" value="1"/>
</dbReference>
<dbReference type="InterPro" id="IPR050087">
    <property type="entry name" value="AON_synthase_class-II"/>
</dbReference>
<dbReference type="PANTHER" id="PTHR13693:SF3">
    <property type="entry name" value="LD36009P"/>
    <property type="match status" value="1"/>
</dbReference>
<evidence type="ECO:0000256" key="4">
    <source>
        <dbReference type="RuleBase" id="RU003693"/>
    </source>
</evidence>
<evidence type="ECO:0000259" key="5">
    <source>
        <dbReference type="Pfam" id="PF00155"/>
    </source>
</evidence>
<dbReference type="OrthoDB" id="9807157at2"/>
<dbReference type="Gene3D" id="3.40.640.10">
    <property type="entry name" value="Type I PLP-dependent aspartate aminotransferase-like (Major domain)"/>
    <property type="match status" value="1"/>
</dbReference>
<sequence length="432" mass="47407">MISTKQGEFREYGDSTGQRGFEVSDVFQKCYRFLENPYAETDGRTDDRALAEAVYTAISPPANSGPWMEVDGRRILQFGSNDYLGLASHPAVRQRAAEVAAEYGIGLPMGSRLLTGTVAHHLELEDKLARFKQTQAAIVFSAGALAMMGTLAALCGPEDVLFIDEFAHATLKFGARASAATIRVFRHNDANHLETLLQRTQTRGGRVVVVDGVYSMQGDLAPLPDLVDLRRRYGFRLLVDDAHANGVFGPQGRGTPFHFGVQDEVDLHLGTFSKAFGTIGGFVAGPYEVITYLRYHAPTYIFTKALPLVVTEATSVALELLEKADDRRAKLWQNTRHLQQSLRDAGFRLGETQSPITPVLANGTRALYWAYQLREKFGIWGAPAAYPAVKMGTSLLRLVPTALHEPQDIDYLVNSLTAIESSLSLGSLMPVI</sequence>
<dbReference type="InterPro" id="IPR004839">
    <property type="entry name" value="Aminotransferase_I/II_large"/>
</dbReference>
<dbReference type="InterPro" id="IPR015424">
    <property type="entry name" value="PyrdxlP-dep_Trfase"/>
</dbReference>
<keyword evidence="3 4" id="KW-0663">Pyridoxal phosphate</keyword>
<reference evidence="6 7" key="1">
    <citation type="journal article" name="Front. Microbiol.">
        <title>Sugar Metabolism of the First Thermophilic Planctomycete Thermogutta terrifontis: Comparative Genomic and Transcriptomic Approaches.</title>
        <authorList>
            <person name="Elcheninov A.G."/>
            <person name="Menzel P."/>
            <person name="Gudbergsdottir S.R."/>
            <person name="Slesarev A.I."/>
            <person name="Kadnikov V.V."/>
            <person name="Krogh A."/>
            <person name="Bonch-Osmolovskaya E.A."/>
            <person name="Peng X."/>
            <person name="Kublanov I.V."/>
        </authorList>
    </citation>
    <scope>NUCLEOTIDE SEQUENCE [LARGE SCALE GENOMIC DNA]</scope>
    <source>
        <strain evidence="6 7">R1</strain>
    </source>
</reference>
<evidence type="ECO:0000256" key="1">
    <source>
        <dbReference type="ARBA" id="ARBA00001933"/>
    </source>
</evidence>